<dbReference type="AlphaFoldDB" id="G4YHV8"/>
<dbReference type="EMBL" id="JH159151">
    <property type="protein sequence ID" value="EGZ29685.1"/>
    <property type="molecule type" value="Genomic_DNA"/>
</dbReference>
<sequence>MSLANKNLFELNNVVRFKANLLEQHGSPGSCPVRQGAKLEFTDPFGGLSEEGGEMDWSLKLDDGDPVDLPDDSRAEFLNKFCATDPFSILLVPAYGPCRVPQESVVLIEDGDSASEPKGKPLTALSLCFRDGILDKVVPIFQGIGWSLQTLSLKVFPNECGDNNVDDVLPAILSACPQLKECTIRADVIDLDRLAAELERSRHTNGDDVSTISSLNLCYLSDFGSGRGVFFAQQLGEPTAHLAQNLTSLYISTNRSTNPLKNKLLSELWTALRQNAVFEKLKLVVSERNFSATWRWRFYQLNR</sequence>
<gene>
    <name evidence="1" type="ORF">PHYSODRAFT_323174</name>
</gene>
<reference evidence="1 2" key="1">
    <citation type="journal article" date="2006" name="Science">
        <title>Phytophthora genome sequences uncover evolutionary origins and mechanisms of pathogenesis.</title>
        <authorList>
            <person name="Tyler B.M."/>
            <person name="Tripathy S."/>
            <person name="Zhang X."/>
            <person name="Dehal P."/>
            <person name="Jiang R.H."/>
            <person name="Aerts A."/>
            <person name="Arredondo F.D."/>
            <person name="Baxter L."/>
            <person name="Bensasson D."/>
            <person name="Beynon J.L."/>
            <person name="Chapman J."/>
            <person name="Damasceno C.M."/>
            <person name="Dorrance A.E."/>
            <person name="Dou D."/>
            <person name="Dickerman A.W."/>
            <person name="Dubchak I.L."/>
            <person name="Garbelotto M."/>
            <person name="Gijzen M."/>
            <person name="Gordon S.G."/>
            <person name="Govers F."/>
            <person name="Grunwald N.J."/>
            <person name="Huang W."/>
            <person name="Ivors K.L."/>
            <person name="Jones R.W."/>
            <person name="Kamoun S."/>
            <person name="Krampis K."/>
            <person name="Lamour K.H."/>
            <person name="Lee M.K."/>
            <person name="McDonald W.H."/>
            <person name="Medina M."/>
            <person name="Meijer H.J."/>
            <person name="Nordberg E.K."/>
            <person name="Maclean D.J."/>
            <person name="Ospina-Giraldo M.D."/>
            <person name="Morris P.F."/>
            <person name="Phuntumart V."/>
            <person name="Putnam N.H."/>
            <person name="Rash S."/>
            <person name="Rose J.K."/>
            <person name="Sakihama Y."/>
            <person name="Salamov A.A."/>
            <person name="Savidor A."/>
            <person name="Scheuring C.F."/>
            <person name="Smith B.M."/>
            <person name="Sobral B.W."/>
            <person name="Terry A."/>
            <person name="Torto-Alalibo T.A."/>
            <person name="Win J."/>
            <person name="Xu Z."/>
            <person name="Zhang H."/>
            <person name="Grigoriev I.V."/>
            <person name="Rokhsar D.S."/>
            <person name="Boore J.L."/>
        </authorList>
    </citation>
    <scope>NUCLEOTIDE SEQUENCE [LARGE SCALE GENOMIC DNA]</scope>
    <source>
        <strain evidence="1 2">P6497</strain>
    </source>
</reference>
<dbReference type="KEGG" id="psoj:PHYSODRAFT_323174"/>
<dbReference type="Proteomes" id="UP000002640">
    <property type="component" value="Unassembled WGS sequence"/>
</dbReference>
<accession>G4YHV8</accession>
<name>G4YHV8_PHYSP</name>
<proteinExistence type="predicted"/>
<organism evidence="1 2">
    <name type="scientific">Phytophthora sojae (strain P6497)</name>
    <name type="common">Soybean stem and root rot agent</name>
    <name type="synonym">Phytophthora megasperma f. sp. glycines</name>
    <dbReference type="NCBI Taxonomy" id="1094619"/>
    <lineage>
        <taxon>Eukaryota</taxon>
        <taxon>Sar</taxon>
        <taxon>Stramenopiles</taxon>
        <taxon>Oomycota</taxon>
        <taxon>Peronosporomycetes</taxon>
        <taxon>Peronosporales</taxon>
        <taxon>Peronosporaceae</taxon>
        <taxon>Phytophthora</taxon>
    </lineage>
</organism>
<evidence type="ECO:0000313" key="1">
    <source>
        <dbReference type="EMBL" id="EGZ29685.1"/>
    </source>
</evidence>
<dbReference type="RefSeq" id="XP_009516960.1">
    <property type="nucleotide sequence ID" value="XM_009518665.1"/>
</dbReference>
<dbReference type="SMR" id="G4YHV8"/>
<evidence type="ECO:0000313" key="2">
    <source>
        <dbReference type="Proteomes" id="UP000002640"/>
    </source>
</evidence>
<keyword evidence="2" id="KW-1185">Reference proteome</keyword>
<dbReference type="InParanoid" id="G4YHV8"/>
<protein>
    <submittedName>
        <fullName evidence="1">Uncharacterized protein</fullName>
    </submittedName>
</protein>
<dbReference type="GeneID" id="20644914"/>